<dbReference type="AlphaFoldDB" id="A0AAV9Y1L1"/>
<sequence length="210" mass="24706">MNLSRENREIRRILYRPLLDLLRILENWSKFRVELKKLVHNHVVLKTELVYVTQKSFIQLNMFGLNEEYINKNVSNLKNKLKMSESQIIKNLGYYKDIVRDVYSIEDTFNDIIHNTIIKEILYSGIIGNGTNSISVDIIMDFIIYLKDCIESDCKIQEHIIKLIEDLKGYHTRNIQCCLGFFQSSPYGDHLEKGELLSSIKKAIREFVTQ</sequence>
<gene>
    <name evidence="1" type="ORF">RS030_142178</name>
</gene>
<protein>
    <submittedName>
        <fullName evidence="1">Uncharacterized protein</fullName>
    </submittedName>
</protein>
<dbReference type="EMBL" id="JAWDEY010000005">
    <property type="protein sequence ID" value="KAK6590623.1"/>
    <property type="molecule type" value="Genomic_DNA"/>
</dbReference>
<evidence type="ECO:0000313" key="2">
    <source>
        <dbReference type="Proteomes" id="UP001311799"/>
    </source>
</evidence>
<dbReference type="Proteomes" id="UP001311799">
    <property type="component" value="Unassembled WGS sequence"/>
</dbReference>
<keyword evidence="2" id="KW-1185">Reference proteome</keyword>
<name>A0AAV9Y1L1_9CRYT</name>
<reference evidence="1 2" key="1">
    <citation type="submission" date="2023-10" db="EMBL/GenBank/DDBJ databases">
        <title>Comparative genomics analysis reveals potential genetic determinants of host preference in Cryptosporidium xiaoi.</title>
        <authorList>
            <person name="Xiao L."/>
            <person name="Li J."/>
        </authorList>
    </citation>
    <scope>NUCLEOTIDE SEQUENCE [LARGE SCALE GENOMIC DNA]</scope>
    <source>
        <strain evidence="1 2">52996</strain>
    </source>
</reference>
<accession>A0AAV9Y1L1</accession>
<organism evidence="1 2">
    <name type="scientific">Cryptosporidium xiaoi</name>
    <dbReference type="NCBI Taxonomy" id="659607"/>
    <lineage>
        <taxon>Eukaryota</taxon>
        <taxon>Sar</taxon>
        <taxon>Alveolata</taxon>
        <taxon>Apicomplexa</taxon>
        <taxon>Conoidasida</taxon>
        <taxon>Coccidia</taxon>
        <taxon>Eucoccidiorida</taxon>
        <taxon>Eimeriorina</taxon>
        <taxon>Cryptosporidiidae</taxon>
        <taxon>Cryptosporidium</taxon>
    </lineage>
</organism>
<proteinExistence type="predicted"/>
<evidence type="ECO:0000313" key="1">
    <source>
        <dbReference type="EMBL" id="KAK6590623.1"/>
    </source>
</evidence>
<comment type="caution">
    <text evidence="1">The sequence shown here is derived from an EMBL/GenBank/DDBJ whole genome shotgun (WGS) entry which is preliminary data.</text>
</comment>